<evidence type="ECO:0000313" key="2">
    <source>
        <dbReference type="EMBL" id="CCV64216.1"/>
    </source>
</evidence>
<feature type="transmembrane region" description="Helical" evidence="1">
    <location>
        <begin position="12"/>
        <end position="31"/>
    </location>
</feature>
<name>U4KRJ3_ALTPJ</name>
<sequence>MRKHQQYMQKISIILFLIFIVSLIFYSWAFMTDYNSMALVINNKEIYTELQNVNNKLFSYGFMMIIIFALTVILGSYYRRKYYISNYISIIVFIVIAIIFISLNYINLTEASKNINQAIENYNDFLSTVPEQMKQIYGRPYTDKIILYGIVINTGLIVSIIGIGINLVWQFKLREVKAYDK</sequence>
<evidence type="ECO:0000313" key="3">
    <source>
        <dbReference type="Proteomes" id="UP000032740"/>
    </source>
</evidence>
<proteinExistence type="predicted"/>
<keyword evidence="3" id="KW-1185">Reference proteome</keyword>
<dbReference type="RefSeq" id="WP_026658206.1">
    <property type="nucleotide sequence ID" value="NC_022538.1"/>
</dbReference>
<dbReference type="AlphaFoldDB" id="U4KRJ3"/>
<feature type="transmembrane region" description="Helical" evidence="1">
    <location>
        <begin position="57"/>
        <end position="75"/>
    </location>
</feature>
<dbReference type="Proteomes" id="UP000032740">
    <property type="component" value="Chromosome"/>
</dbReference>
<dbReference type="STRING" id="1318466.BN85406390"/>
<keyword evidence="1" id="KW-1133">Transmembrane helix</keyword>
<dbReference type="KEGG" id="apal:BN85406390"/>
<dbReference type="HOGENOM" id="CLU_1479012_0_0_14"/>
<feature type="transmembrane region" description="Helical" evidence="1">
    <location>
        <begin position="145"/>
        <end position="169"/>
    </location>
</feature>
<protein>
    <submittedName>
        <fullName evidence="2">Uncharacterized protein</fullName>
    </submittedName>
</protein>
<gene>
    <name evidence="2" type="ORF">BN85406390</name>
</gene>
<evidence type="ECO:0000256" key="1">
    <source>
        <dbReference type="SAM" id="Phobius"/>
    </source>
</evidence>
<keyword evidence="1" id="KW-0812">Transmembrane</keyword>
<reference evidence="2 3" key="1">
    <citation type="journal article" date="2013" name="J. Mol. Microbiol. Biotechnol.">
        <title>Analysis of the Complete Genomes of Acholeplasma brassicae , A. palmae and A. laidlawii and Their Comparison to the Obligate Parasites from ' Candidatus Phytoplasma'.</title>
        <authorList>
            <person name="Kube M."/>
            <person name="Siewert C."/>
            <person name="Migdoll A.M."/>
            <person name="Duduk B."/>
            <person name="Holz S."/>
            <person name="Rabus R."/>
            <person name="Seemuller E."/>
            <person name="Mitrovic J."/>
            <person name="Muller I."/>
            <person name="Buttner C."/>
            <person name="Reinhardt R."/>
        </authorList>
    </citation>
    <scope>NUCLEOTIDE SEQUENCE [LARGE SCALE GENOMIC DNA]</scope>
    <source>
        <strain evidence="2 3">J233</strain>
    </source>
</reference>
<keyword evidence="1" id="KW-0472">Membrane</keyword>
<feature type="transmembrane region" description="Helical" evidence="1">
    <location>
        <begin position="87"/>
        <end position="106"/>
    </location>
</feature>
<accession>U4KRJ3</accession>
<organism evidence="2 3">
    <name type="scientific">Alteracholeplasma palmae (strain ATCC 49389 / J233)</name>
    <name type="common">Acholeplasma palmae</name>
    <dbReference type="NCBI Taxonomy" id="1318466"/>
    <lineage>
        <taxon>Bacteria</taxon>
        <taxon>Bacillati</taxon>
        <taxon>Mycoplasmatota</taxon>
        <taxon>Mollicutes</taxon>
        <taxon>Acholeplasmatales</taxon>
        <taxon>Acholeplasmataceae</taxon>
        <taxon>Acholeplasma</taxon>
    </lineage>
</organism>
<dbReference type="EMBL" id="FO681347">
    <property type="protein sequence ID" value="CCV64216.1"/>
    <property type="molecule type" value="Genomic_DNA"/>
</dbReference>